<dbReference type="Pfam" id="PF13450">
    <property type="entry name" value="NAD_binding_8"/>
    <property type="match status" value="1"/>
</dbReference>
<feature type="transmembrane region" description="Helical" evidence="2">
    <location>
        <begin position="514"/>
        <end position="535"/>
    </location>
</feature>
<keyword evidence="2" id="KW-1133">Transmembrane helix</keyword>
<evidence type="ECO:0000313" key="4">
    <source>
        <dbReference type="Proteomes" id="UP000053477"/>
    </source>
</evidence>
<dbReference type="InterPro" id="IPR036188">
    <property type="entry name" value="FAD/NAD-bd_sf"/>
</dbReference>
<name>A0A0H2RQU9_9AGAM</name>
<dbReference type="EMBL" id="KQ085990">
    <property type="protein sequence ID" value="KLO11858.1"/>
    <property type="molecule type" value="Genomic_DNA"/>
</dbReference>
<reference evidence="3 4" key="1">
    <citation type="submission" date="2015-04" db="EMBL/GenBank/DDBJ databases">
        <title>Complete genome sequence of Schizopora paradoxa KUC8140, a cosmopolitan wood degrader in East Asia.</title>
        <authorList>
            <consortium name="DOE Joint Genome Institute"/>
            <person name="Min B."/>
            <person name="Park H."/>
            <person name="Jang Y."/>
            <person name="Kim J.-J."/>
            <person name="Kim K.H."/>
            <person name="Pangilinan J."/>
            <person name="Lipzen A."/>
            <person name="Riley R."/>
            <person name="Grigoriev I.V."/>
            <person name="Spatafora J.W."/>
            <person name="Choi I.-G."/>
        </authorList>
    </citation>
    <scope>NUCLEOTIDE SEQUENCE [LARGE SCALE GENOMIC DNA]</scope>
    <source>
        <strain evidence="3 4">KUC8140</strain>
    </source>
</reference>
<comment type="similarity">
    <text evidence="1">Belongs to the FAD-binding monooxygenase family.</text>
</comment>
<protein>
    <submittedName>
        <fullName evidence="3">FAD/NAD-binding domain-containing protein</fullName>
    </submittedName>
</protein>
<dbReference type="Proteomes" id="UP000053477">
    <property type="component" value="Unassembled WGS sequence"/>
</dbReference>
<proteinExistence type="inferred from homology"/>
<dbReference type="Gene3D" id="3.50.50.60">
    <property type="entry name" value="FAD/NAD(P)-binding domain"/>
    <property type="match status" value="2"/>
</dbReference>
<evidence type="ECO:0000256" key="1">
    <source>
        <dbReference type="ARBA" id="ARBA00010139"/>
    </source>
</evidence>
<dbReference type="PANTHER" id="PTHR42877:SF4">
    <property type="entry name" value="FAD_NAD(P)-BINDING DOMAIN-CONTAINING PROTEIN-RELATED"/>
    <property type="match status" value="1"/>
</dbReference>
<gene>
    <name evidence="3" type="ORF">SCHPADRAFT_905638</name>
</gene>
<organism evidence="3 4">
    <name type="scientific">Schizopora paradoxa</name>
    <dbReference type="NCBI Taxonomy" id="27342"/>
    <lineage>
        <taxon>Eukaryota</taxon>
        <taxon>Fungi</taxon>
        <taxon>Dikarya</taxon>
        <taxon>Basidiomycota</taxon>
        <taxon>Agaricomycotina</taxon>
        <taxon>Agaricomycetes</taxon>
        <taxon>Hymenochaetales</taxon>
        <taxon>Schizoporaceae</taxon>
        <taxon>Schizopora</taxon>
    </lineage>
</organism>
<keyword evidence="2" id="KW-0812">Transmembrane</keyword>
<evidence type="ECO:0000256" key="2">
    <source>
        <dbReference type="SAM" id="Phobius"/>
    </source>
</evidence>
<accession>A0A0H2RQU9</accession>
<keyword evidence="2" id="KW-0472">Membrane</keyword>
<dbReference type="AlphaFoldDB" id="A0A0H2RQU9"/>
<evidence type="ECO:0000313" key="3">
    <source>
        <dbReference type="EMBL" id="KLO11858.1"/>
    </source>
</evidence>
<dbReference type="PANTHER" id="PTHR42877">
    <property type="entry name" value="L-ORNITHINE N(5)-MONOOXYGENASE-RELATED"/>
    <property type="match status" value="1"/>
</dbReference>
<dbReference type="SUPFAM" id="SSF51905">
    <property type="entry name" value="FAD/NAD(P)-binding domain"/>
    <property type="match status" value="1"/>
</dbReference>
<dbReference type="InterPro" id="IPR051209">
    <property type="entry name" value="FAD-bind_Monooxygenase_sf"/>
</dbReference>
<dbReference type="InParanoid" id="A0A0H2RQU9"/>
<dbReference type="STRING" id="27342.A0A0H2RQU9"/>
<dbReference type="OrthoDB" id="74360at2759"/>
<sequence>MASTSSSGFRLNKEEARVIIVGAGVGGLATAILLKRKLKFENFLIVDKAADIGGTWEANVYPGCASDVGGHWYSLSTDLNPNWESFYASQPELQAYWRGLVDKYNLHKHLVLSTNVEHAVWNDEKQSYTVTLSDVSSGSEWEEVAEMVVDGTGGLSIPAYPKDIKDKESFAGVQFHSARWRKDVDLSGKRVGVVGNGCSAAQLVPKVAEDPSVQILNFCRTPNWLTTRRHKVYSTFEKWAFAHVPLVARAYRLWVYTTYEVGIILFLPMFQRLRLSIEKGIRDRIAKKAPKEYVDNLTPSFPAGCKRLVVDPGYLSCLSKPNVKLTWDTIDAVVPEGVKMKNGEFIPLDVIVWATGFSVLNVGIDVKGKEMTLSEYYDSKGGPEAYLGTTTPGFPNYFILMGANTATGHASVIFSEEVQINYFLQLMKPVIEKKARSFEVRASASEAYNAKIQRRTIGTVWTRCSSWYKVGEKNVAIFPGPLFLFWWWARSPRWEHFIASGAERWEAERKRNRVLSALLAALFLVFSAGLTQSTFREVVLSGLTRVITAVRSFF</sequence>
<feature type="transmembrane region" description="Helical" evidence="2">
    <location>
        <begin position="16"/>
        <end position="34"/>
    </location>
</feature>
<keyword evidence="4" id="KW-1185">Reference proteome</keyword>